<dbReference type="STRING" id="945553.A0A0D2MNL8"/>
<dbReference type="PROSITE" id="PS51257">
    <property type="entry name" value="PROKAR_LIPOPROTEIN"/>
    <property type="match status" value="1"/>
</dbReference>
<proteinExistence type="predicted"/>
<dbReference type="AlphaFoldDB" id="A0A0D2MNL8"/>
<dbReference type="OMA" id="GVVLEMC"/>
<reference evidence="2" key="1">
    <citation type="submission" date="2014-04" db="EMBL/GenBank/DDBJ databases">
        <title>Evolutionary Origins and Diversification of the Mycorrhizal Mutualists.</title>
        <authorList>
            <consortium name="DOE Joint Genome Institute"/>
            <consortium name="Mycorrhizal Genomics Consortium"/>
            <person name="Kohler A."/>
            <person name="Kuo A."/>
            <person name="Nagy L.G."/>
            <person name="Floudas D."/>
            <person name="Copeland A."/>
            <person name="Barry K.W."/>
            <person name="Cichocki N."/>
            <person name="Veneault-Fourrey C."/>
            <person name="LaButti K."/>
            <person name="Lindquist E.A."/>
            <person name="Lipzen A."/>
            <person name="Lundell T."/>
            <person name="Morin E."/>
            <person name="Murat C."/>
            <person name="Riley R."/>
            <person name="Ohm R."/>
            <person name="Sun H."/>
            <person name="Tunlid A."/>
            <person name="Henrissat B."/>
            <person name="Grigoriev I.V."/>
            <person name="Hibbett D.S."/>
            <person name="Martin F."/>
        </authorList>
    </citation>
    <scope>NUCLEOTIDE SEQUENCE [LARGE SCALE GENOMIC DNA]</scope>
    <source>
        <strain evidence="2">FD-334 SS-4</strain>
    </source>
</reference>
<dbReference type="GO" id="GO:0009423">
    <property type="term" value="P:chorismate biosynthetic process"/>
    <property type="evidence" value="ECO:0007669"/>
    <property type="project" value="TreeGrafter"/>
</dbReference>
<dbReference type="SUPFAM" id="SSF51735">
    <property type="entry name" value="NAD(P)-binding Rossmann-fold domains"/>
    <property type="match status" value="1"/>
</dbReference>
<sequence>MPLKTAILEHLDKLTPAAQATQACNTIVKVRRASGGGQTTTTLVGTNTDVLGVRNALLRAWRAQYPGHRAAPQARFPVGAASALVIGGGATTRSAVYALHHLGLAPIFLVNRDADEVARVVEGFSDTGVELVHLRSVADVDLHLRGGEEGREGQRRPELALVVGAIPATPPATVAEHLVYEIATHVFGLPRASPASPPPPPSENVLALPHTPIFLDMAYKPRLTPLLRLAGARGWATVGGVQAMIEQGLAQQRMWAVGSVEDAIACGGPEILGEKVEGQVRALVEGMADVVVGGVEVDRALEEPGLPQNEVI</sequence>
<organism evidence="1 2">
    <name type="scientific">Hypholoma sublateritium (strain FD-334 SS-4)</name>
    <dbReference type="NCBI Taxonomy" id="945553"/>
    <lineage>
        <taxon>Eukaryota</taxon>
        <taxon>Fungi</taxon>
        <taxon>Dikarya</taxon>
        <taxon>Basidiomycota</taxon>
        <taxon>Agaricomycotina</taxon>
        <taxon>Agaricomycetes</taxon>
        <taxon>Agaricomycetidae</taxon>
        <taxon>Agaricales</taxon>
        <taxon>Agaricineae</taxon>
        <taxon>Strophariaceae</taxon>
        <taxon>Hypholoma</taxon>
    </lineage>
</organism>
<dbReference type="PANTHER" id="PTHR21089">
    <property type="entry name" value="SHIKIMATE DEHYDROGENASE"/>
    <property type="match status" value="1"/>
</dbReference>
<dbReference type="GO" id="GO:0004764">
    <property type="term" value="F:shikimate 3-dehydrogenase (NADP+) activity"/>
    <property type="evidence" value="ECO:0007669"/>
    <property type="project" value="InterPro"/>
</dbReference>
<dbReference type="EMBL" id="KN817531">
    <property type="protein sequence ID" value="KJA25518.1"/>
    <property type="molecule type" value="Genomic_DNA"/>
</dbReference>
<name>A0A0D2MNL8_HYPSF</name>
<dbReference type="Gene3D" id="3.40.50.10860">
    <property type="entry name" value="Leucine Dehydrogenase, chain A, domain 1"/>
    <property type="match status" value="1"/>
</dbReference>
<keyword evidence="2" id="KW-1185">Reference proteome</keyword>
<evidence type="ECO:0000313" key="2">
    <source>
        <dbReference type="Proteomes" id="UP000054270"/>
    </source>
</evidence>
<gene>
    <name evidence="1" type="ORF">HYPSUDRAFT_37513</name>
</gene>
<dbReference type="Proteomes" id="UP000054270">
    <property type="component" value="Unassembled WGS sequence"/>
</dbReference>
<dbReference type="SUPFAM" id="SSF53223">
    <property type="entry name" value="Aminoacid dehydrogenase-like, N-terminal domain"/>
    <property type="match status" value="1"/>
</dbReference>
<dbReference type="GO" id="GO:0019632">
    <property type="term" value="P:shikimate metabolic process"/>
    <property type="evidence" value="ECO:0007669"/>
    <property type="project" value="TreeGrafter"/>
</dbReference>
<dbReference type="InterPro" id="IPR046346">
    <property type="entry name" value="Aminoacid_DH-like_N_sf"/>
</dbReference>
<accession>A0A0D2MNL8</accession>
<dbReference type="Gene3D" id="3.40.50.720">
    <property type="entry name" value="NAD(P)-binding Rossmann-like Domain"/>
    <property type="match status" value="1"/>
</dbReference>
<evidence type="ECO:0000313" key="1">
    <source>
        <dbReference type="EMBL" id="KJA25518.1"/>
    </source>
</evidence>
<dbReference type="InterPro" id="IPR022893">
    <property type="entry name" value="Shikimate_DH_fam"/>
</dbReference>
<dbReference type="OrthoDB" id="204377at2759"/>
<protein>
    <submittedName>
        <fullName evidence="1">Uncharacterized protein</fullName>
    </submittedName>
</protein>
<dbReference type="InterPro" id="IPR036291">
    <property type="entry name" value="NAD(P)-bd_dom_sf"/>
</dbReference>
<dbReference type="PANTHER" id="PTHR21089:SF1">
    <property type="entry name" value="BIFUNCTIONAL 3-DEHYDROQUINATE DEHYDRATASE_SHIKIMATE DEHYDROGENASE, CHLOROPLASTIC"/>
    <property type="match status" value="1"/>
</dbReference>